<dbReference type="Proteomes" id="UP001150907">
    <property type="component" value="Unassembled WGS sequence"/>
</dbReference>
<feature type="region of interest" description="Disordered" evidence="1">
    <location>
        <begin position="156"/>
        <end position="297"/>
    </location>
</feature>
<feature type="compositionally biased region" description="Polar residues" evidence="1">
    <location>
        <begin position="316"/>
        <end position="330"/>
    </location>
</feature>
<sequence length="744" mass="82371">MHGKVDQTNSICSRLEALEQQYSALQVQMRSQKELFIGIFRTAIAALESTSNAEGIDNGEDPPVTAVNNGCAGFPDLKVDIKLANMAAAHVRNLATARSDRSPPLKRRRTLSDTRSAGHDPPELTNPPETSEESGEIEYATGLFPDSECDHVMRERTKRFPPPLLKQSLGATDGGRDCAAPANQRHNASERHKASSGALVKSNEARGHQGFVPSGYGRSRDPDFSRRRNVYRSRSCSRDPSHRDSRDRRSSNSRRSSGKNSRDRTKSRSRSRNKSRYSEWDGRRLRRPRSLTPLPAESTEYCAAGSNAELVGTNRLQRGGNANQGASSAPNKPPQVVPEPSKRKSRHEFMTWDCDVGDSKHVSVKTKDKDAGWPEFTPLEHYESDVKGWGVIDLGQHESEWPTMPASVNQLTSKTAPLSSHDKVAAWKGAELGATDAEPISGSGDLANDALSCSGSEDLGDIAQANSFVATNPFSDDDDDDDGDPRMNLFSKQRRSELVVSMLSDSGGVSLTMERMAPLWRIFAWIPLDTLPEAYRQFHSIDLWVPETKKQIRSLITDLPDLSERVSMNGSSRQTLIFKSKSHLNQSKACHLLVGHAPTFEPVLFFYLVTTVQQPLEYGQAKMISFLWSDEFGKKPTSIATTKHAGSSVSTKWESEELLWRAAVDWLCKLARLVMDQGLGYLRSKATNWSATTTPARYSSDPEKDLVSGLLMDDLSELLKATPVLLRNILDQSDLCRLKSELGQ</sequence>
<feature type="compositionally biased region" description="Basic and acidic residues" evidence="1">
    <location>
        <begin position="110"/>
        <end position="122"/>
    </location>
</feature>
<protein>
    <submittedName>
        <fullName evidence="2">Uncharacterized protein</fullName>
    </submittedName>
</protein>
<reference evidence="2" key="1">
    <citation type="submission" date="2022-07" db="EMBL/GenBank/DDBJ databases">
        <title>Phylogenomic reconstructions and comparative analyses of Kickxellomycotina fungi.</title>
        <authorList>
            <person name="Reynolds N.K."/>
            <person name="Stajich J.E."/>
            <person name="Barry K."/>
            <person name="Grigoriev I.V."/>
            <person name="Crous P."/>
            <person name="Smith M.E."/>
        </authorList>
    </citation>
    <scope>NUCLEOTIDE SEQUENCE</scope>
    <source>
        <strain evidence="2">IMI 214461</strain>
    </source>
</reference>
<evidence type="ECO:0000313" key="3">
    <source>
        <dbReference type="Proteomes" id="UP001150907"/>
    </source>
</evidence>
<feature type="compositionally biased region" description="Basic and acidic residues" evidence="1">
    <location>
        <begin position="236"/>
        <end position="250"/>
    </location>
</feature>
<dbReference type="OrthoDB" id="5547078at2759"/>
<feature type="region of interest" description="Disordered" evidence="1">
    <location>
        <begin position="316"/>
        <end position="345"/>
    </location>
</feature>
<comment type="caution">
    <text evidence="2">The sequence shown here is derived from an EMBL/GenBank/DDBJ whole genome shotgun (WGS) entry which is preliminary data.</text>
</comment>
<gene>
    <name evidence="2" type="ORF">H4R26_000779</name>
</gene>
<dbReference type="EMBL" id="JANBQF010000026">
    <property type="protein sequence ID" value="KAJ2007454.1"/>
    <property type="molecule type" value="Genomic_DNA"/>
</dbReference>
<evidence type="ECO:0000256" key="1">
    <source>
        <dbReference type="SAM" id="MobiDB-lite"/>
    </source>
</evidence>
<proteinExistence type="predicted"/>
<accession>A0A9W8BG45</accession>
<dbReference type="AlphaFoldDB" id="A0A9W8BG45"/>
<keyword evidence="3" id="KW-1185">Reference proteome</keyword>
<evidence type="ECO:0000313" key="2">
    <source>
        <dbReference type="EMBL" id="KAJ2007454.1"/>
    </source>
</evidence>
<feature type="region of interest" description="Disordered" evidence="1">
    <location>
        <begin position="95"/>
        <end position="135"/>
    </location>
</feature>
<name>A0A9W8BG45_9FUNG</name>
<organism evidence="2 3">
    <name type="scientific">Coemansia thaxteri</name>
    <dbReference type="NCBI Taxonomy" id="2663907"/>
    <lineage>
        <taxon>Eukaryota</taxon>
        <taxon>Fungi</taxon>
        <taxon>Fungi incertae sedis</taxon>
        <taxon>Zoopagomycota</taxon>
        <taxon>Kickxellomycotina</taxon>
        <taxon>Kickxellomycetes</taxon>
        <taxon>Kickxellales</taxon>
        <taxon>Kickxellaceae</taxon>
        <taxon>Coemansia</taxon>
    </lineage>
</organism>